<dbReference type="InterPro" id="IPR051504">
    <property type="entry name" value="Plant_metabolite_acyltrans"/>
</dbReference>
<evidence type="ECO:0000313" key="4">
    <source>
        <dbReference type="RefSeq" id="XP_022955407.1"/>
    </source>
</evidence>
<evidence type="ECO:0000256" key="2">
    <source>
        <dbReference type="ARBA" id="ARBA00023315"/>
    </source>
</evidence>
<reference evidence="4" key="1">
    <citation type="submission" date="2025-08" db="UniProtKB">
        <authorList>
            <consortium name="RefSeq"/>
        </authorList>
    </citation>
    <scope>IDENTIFICATION</scope>
    <source>
        <tissue evidence="4">Young leaves</tissue>
    </source>
</reference>
<name>A0A6J1GTJ3_CUCMO</name>
<gene>
    <name evidence="4" type="primary">LOC111457442</name>
</gene>
<dbReference type="Pfam" id="PF02458">
    <property type="entry name" value="Transferase"/>
    <property type="match status" value="1"/>
</dbReference>
<dbReference type="GeneID" id="111457442"/>
<dbReference type="PANTHER" id="PTHR31625">
    <property type="match status" value="1"/>
</dbReference>
<dbReference type="Gene3D" id="3.30.559.10">
    <property type="entry name" value="Chloramphenicol acetyltransferase-like domain"/>
    <property type="match status" value="2"/>
</dbReference>
<sequence length="490" mass="54141">MDELINAMPTPFLEPFKVRKYSPLFTSQKLRVPMDHNQSVKIIEVSKVTPSAQESTVPKSLPLTFFDLIWLRFHPIQRLFFYELSSTELSFLDAILPNLKASLALALRYYLPVAGSLVWPQHYAVPAVEFVEGDGVVLTVAESDADFYHLAGNGFREIEAYHPLVPQLAVSDDRAAVIAIQLTLFPNKGFSIGITNHHAVLDGRTSTSFVKLWAHLCNLLVTSGSSIPTTDEFMPFYDRSAINDPKGLTGIYANAWLNYEGPNNRSLKLKIPNTRPGLIRCTLKFTHQDMQKLKQWVLKERQNSHISSFALTTAYLCVCIAKSNGTREGNLAFGFPADARSRLKPPLPSNYFGNCVSVRGVFIERTELLGEKGIVVGSKAISEAVKSLEEGALDRAERWCKFMIASIGNDSGEKMITVGGSPKFEVYSADFGWGKPRKVELVSSESPTTVSLTDSGDGDGGIEIGVVKERDELEGFAALFVKGLESDFES</sequence>
<proteinExistence type="predicted"/>
<dbReference type="Proteomes" id="UP000504609">
    <property type="component" value="Unplaced"/>
</dbReference>
<keyword evidence="3" id="KW-1185">Reference proteome</keyword>
<organism evidence="3 4">
    <name type="scientific">Cucurbita moschata</name>
    <name type="common">Winter crookneck squash</name>
    <name type="synonym">Cucurbita pepo var. moschata</name>
    <dbReference type="NCBI Taxonomy" id="3662"/>
    <lineage>
        <taxon>Eukaryota</taxon>
        <taxon>Viridiplantae</taxon>
        <taxon>Streptophyta</taxon>
        <taxon>Embryophyta</taxon>
        <taxon>Tracheophyta</taxon>
        <taxon>Spermatophyta</taxon>
        <taxon>Magnoliopsida</taxon>
        <taxon>eudicotyledons</taxon>
        <taxon>Gunneridae</taxon>
        <taxon>Pentapetalae</taxon>
        <taxon>rosids</taxon>
        <taxon>fabids</taxon>
        <taxon>Cucurbitales</taxon>
        <taxon>Cucurbitaceae</taxon>
        <taxon>Cucurbiteae</taxon>
        <taxon>Cucurbita</taxon>
    </lineage>
</organism>
<evidence type="ECO:0000313" key="3">
    <source>
        <dbReference type="Proteomes" id="UP000504609"/>
    </source>
</evidence>
<dbReference type="SUPFAM" id="SSF52777">
    <property type="entry name" value="CoA-dependent acyltransferases"/>
    <property type="match status" value="1"/>
</dbReference>
<dbReference type="GO" id="GO:0016747">
    <property type="term" value="F:acyltransferase activity, transferring groups other than amino-acyl groups"/>
    <property type="evidence" value="ECO:0007669"/>
    <property type="project" value="UniProtKB-ARBA"/>
</dbReference>
<dbReference type="AlphaFoldDB" id="A0A6J1GTJ3"/>
<accession>A0A6J1GTJ3</accession>
<keyword evidence="2" id="KW-0012">Acyltransferase</keyword>
<dbReference type="RefSeq" id="XP_022955407.1">
    <property type="nucleotide sequence ID" value="XM_023099639.1"/>
</dbReference>
<evidence type="ECO:0000256" key="1">
    <source>
        <dbReference type="ARBA" id="ARBA00022679"/>
    </source>
</evidence>
<protein>
    <submittedName>
        <fullName evidence="4">Phenolic glucoside malonyltransferase 1-like isoform X1</fullName>
    </submittedName>
</protein>
<dbReference type="KEGG" id="cmos:111457442"/>
<keyword evidence="1" id="KW-0808">Transferase</keyword>
<dbReference type="InterPro" id="IPR023213">
    <property type="entry name" value="CAT-like_dom_sf"/>
</dbReference>